<dbReference type="AlphaFoldDB" id="A0A0S2K0R8"/>
<feature type="signal peptide" evidence="1">
    <location>
        <begin position="1"/>
        <end position="18"/>
    </location>
</feature>
<evidence type="ECO:0000313" key="2">
    <source>
        <dbReference type="EMBL" id="ALO41916.1"/>
    </source>
</evidence>
<dbReference type="EMBL" id="CP013187">
    <property type="protein sequence ID" value="ALO41916.1"/>
    <property type="molecule type" value="Genomic_DNA"/>
</dbReference>
<gene>
    <name evidence="2" type="ORF">PP2015_1411</name>
</gene>
<dbReference type="Proteomes" id="UP000061457">
    <property type="component" value="Chromosome I"/>
</dbReference>
<dbReference type="KEGG" id="pphe:PP2015_1411"/>
<protein>
    <recommendedName>
        <fullName evidence="4">DUF4488 domain-containing protein</fullName>
    </recommendedName>
</protein>
<dbReference type="OrthoDB" id="8588312at2"/>
<evidence type="ECO:0000313" key="3">
    <source>
        <dbReference type="Proteomes" id="UP000061457"/>
    </source>
</evidence>
<reference evidence="2 3" key="1">
    <citation type="submission" date="2015-11" db="EMBL/GenBank/DDBJ databases">
        <authorList>
            <person name="Zhang Y."/>
            <person name="Guo Z."/>
        </authorList>
    </citation>
    <scope>NUCLEOTIDE SEQUENCE [LARGE SCALE GENOMIC DNA]</scope>
    <source>
        <strain evidence="2 3">KCTC 12086</strain>
    </source>
</reference>
<name>A0A0S2K0R8_9GAMM</name>
<keyword evidence="1" id="KW-0732">Signal</keyword>
<evidence type="ECO:0000256" key="1">
    <source>
        <dbReference type="SAM" id="SignalP"/>
    </source>
</evidence>
<feature type="chain" id="PRO_5006600933" description="DUF4488 domain-containing protein" evidence="1">
    <location>
        <begin position="19"/>
        <end position="133"/>
    </location>
</feature>
<dbReference type="STRING" id="161398.PP2015_1411"/>
<keyword evidence="3" id="KW-1185">Reference proteome</keyword>
<organism evidence="2 3">
    <name type="scientific">Pseudoalteromonas phenolica</name>
    <dbReference type="NCBI Taxonomy" id="161398"/>
    <lineage>
        <taxon>Bacteria</taxon>
        <taxon>Pseudomonadati</taxon>
        <taxon>Pseudomonadota</taxon>
        <taxon>Gammaproteobacteria</taxon>
        <taxon>Alteromonadales</taxon>
        <taxon>Pseudoalteromonadaceae</taxon>
        <taxon>Pseudoalteromonas</taxon>
    </lineage>
</organism>
<dbReference type="RefSeq" id="WP_058029613.1">
    <property type="nucleotide sequence ID" value="NZ_CP013187.1"/>
</dbReference>
<sequence>MKSILYLFILTVSLSVFANPLKGTWKYVSGEYATPDGNVKAEAPAVTSTRIVSDTHFSYITLHSNKFAYAGGGTYVIKDNYFIETVEYGNLEDYIGKTMAFTFKVEGDLWYHTLYENGKFVESEIWKRVPSKL</sequence>
<dbReference type="Gene3D" id="2.40.128.490">
    <property type="entry name" value="Uncharacterised protein PF14869, DUF4488"/>
    <property type="match status" value="1"/>
</dbReference>
<accession>A0A0S2K0R8</accession>
<evidence type="ECO:0008006" key="4">
    <source>
        <dbReference type="Google" id="ProtNLM"/>
    </source>
</evidence>
<proteinExistence type="predicted"/>
<dbReference type="PATRIC" id="fig|161398.10.peg.1436"/>